<protein>
    <submittedName>
        <fullName evidence="2">Uncharacterized protein</fullName>
    </submittedName>
</protein>
<dbReference type="Proteomes" id="UP001152607">
    <property type="component" value="Unassembled WGS sequence"/>
</dbReference>
<sequence length="70" mass="7706">MYVIIDGDIGWPTHPLFLYLSSTRKTNASAHQCHFPHSQSTTNSHPHHHSHQHAAGDPPSGSVQSESRSP</sequence>
<feature type="region of interest" description="Disordered" evidence="1">
    <location>
        <begin position="28"/>
        <end position="70"/>
    </location>
</feature>
<proteinExistence type="predicted"/>
<dbReference type="EMBL" id="CAOQHR010000001">
    <property type="protein sequence ID" value="CAI6261898.1"/>
    <property type="molecule type" value="Genomic_DNA"/>
</dbReference>
<dbReference type="AlphaFoldDB" id="A0A9W4U563"/>
<keyword evidence="3" id="KW-1185">Reference proteome</keyword>
<comment type="caution">
    <text evidence="2">The sequence shown here is derived from an EMBL/GenBank/DDBJ whole genome shotgun (WGS) entry which is preliminary data.</text>
</comment>
<reference evidence="2" key="1">
    <citation type="submission" date="2023-01" db="EMBL/GenBank/DDBJ databases">
        <authorList>
            <person name="Van Ghelder C."/>
            <person name="Rancurel C."/>
        </authorList>
    </citation>
    <scope>NUCLEOTIDE SEQUENCE</scope>
    <source>
        <strain evidence="2">CNCM I-4278</strain>
    </source>
</reference>
<gene>
    <name evidence="2" type="ORF">PDIGIT_LOCUS1382</name>
</gene>
<name>A0A9W4U563_9PLEO</name>
<evidence type="ECO:0000313" key="3">
    <source>
        <dbReference type="Proteomes" id="UP001152607"/>
    </source>
</evidence>
<accession>A0A9W4U563</accession>
<evidence type="ECO:0000313" key="2">
    <source>
        <dbReference type="EMBL" id="CAI6261898.1"/>
    </source>
</evidence>
<evidence type="ECO:0000256" key="1">
    <source>
        <dbReference type="SAM" id="MobiDB-lite"/>
    </source>
</evidence>
<organism evidence="2 3">
    <name type="scientific">Periconia digitata</name>
    <dbReference type="NCBI Taxonomy" id="1303443"/>
    <lineage>
        <taxon>Eukaryota</taxon>
        <taxon>Fungi</taxon>
        <taxon>Dikarya</taxon>
        <taxon>Ascomycota</taxon>
        <taxon>Pezizomycotina</taxon>
        <taxon>Dothideomycetes</taxon>
        <taxon>Pleosporomycetidae</taxon>
        <taxon>Pleosporales</taxon>
        <taxon>Massarineae</taxon>
        <taxon>Periconiaceae</taxon>
        <taxon>Periconia</taxon>
    </lineage>
</organism>
<feature type="compositionally biased region" description="Polar residues" evidence="1">
    <location>
        <begin position="61"/>
        <end position="70"/>
    </location>
</feature>